<keyword evidence="2" id="KW-1185">Reference proteome</keyword>
<dbReference type="Proteomes" id="UP001303046">
    <property type="component" value="Unassembled WGS sequence"/>
</dbReference>
<proteinExistence type="predicted"/>
<reference evidence="1 2" key="1">
    <citation type="submission" date="2023-08" db="EMBL/GenBank/DDBJ databases">
        <title>A Necator americanus chromosomal reference genome.</title>
        <authorList>
            <person name="Ilik V."/>
            <person name="Petrzelkova K.J."/>
            <person name="Pardy F."/>
            <person name="Fuh T."/>
            <person name="Niatou-Singa F.S."/>
            <person name="Gouil Q."/>
            <person name="Baker L."/>
            <person name="Ritchie M.E."/>
            <person name="Jex A.R."/>
            <person name="Gazzola D."/>
            <person name="Li H."/>
            <person name="Toshio Fujiwara R."/>
            <person name="Zhan B."/>
            <person name="Aroian R.V."/>
            <person name="Pafco B."/>
            <person name="Schwarz E.M."/>
        </authorList>
    </citation>
    <scope>NUCLEOTIDE SEQUENCE [LARGE SCALE GENOMIC DNA]</scope>
    <source>
        <strain evidence="1 2">Aroian</strain>
        <tissue evidence="1">Whole animal</tissue>
    </source>
</reference>
<gene>
    <name evidence="1" type="primary">Necator_chrX.g23122</name>
    <name evidence="1" type="ORF">RB195_022959</name>
</gene>
<organism evidence="1 2">
    <name type="scientific">Necator americanus</name>
    <name type="common">Human hookworm</name>
    <dbReference type="NCBI Taxonomy" id="51031"/>
    <lineage>
        <taxon>Eukaryota</taxon>
        <taxon>Metazoa</taxon>
        <taxon>Ecdysozoa</taxon>
        <taxon>Nematoda</taxon>
        <taxon>Chromadorea</taxon>
        <taxon>Rhabditida</taxon>
        <taxon>Rhabditina</taxon>
        <taxon>Rhabditomorpha</taxon>
        <taxon>Strongyloidea</taxon>
        <taxon>Ancylostomatidae</taxon>
        <taxon>Bunostominae</taxon>
        <taxon>Necator</taxon>
    </lineage>
</organism>
<protein>
    <submittedName>
        <fullName evidence="1">Uncharacterized protein</fullName>
    </submittedName>
</protein>
<sequence>MRLKKCIPGARDAAKWAGKVAWARRQRDLPQEEQPSYRSDYDGVKRCSMLLSTLISLLDRQRDIILLPLGRSVPVGRCA</sequence>
<comment type="caution">
    <text evidence="1">The sequence shown here is derived from an EMBL/GenBank/DDBJ whole genome shotgun (WGS) entry which is preliminary data.</text>
</comment>
<accession>A0ABR1EHJ5</accession>
<evidence type="ECO:0000313" key="2">
    <source>
        <dbReference type="Proteomes" id="UP001303046"/>
    </source>
</evidence>
<name>A0ABR1EHJ5_NECAM</name>
<dbReference type="EMBL" id="JAVFWL010000006">
    <property type="protein sequence ID" value="KAK6762058.1"/>
    <property type="molecule type" value="Genomic_DNA"/>
</dbReference>
<evidence type="ECO:0000313" key="1">
    <source>
        <dbReference type="EMBL" id="KAK6762058.1"/>
    </source>
</evidence>